<gene>
    <name evidence="5" type="ORF">EHW67_14160</name>
</gene>
<dbReference type="PANTHER" id="PTHR35807">
    <property type="entry name" value="TRANSCRIPTIONAL REGULATOR REDD-RELATED"/>
    <property type="match status" value="1"/>
</dbReference>
<keyword evidence="6" id="KW-1185">Reference proteome</keyword>
<reference evidence="5 6" key="1">
    <citation type="submission" date="2018-11" db="EMBL/GenBank/DDBJ databases">
        <title>Arenibacter aquaticus sp.nov., a marine bacterium isolated from surface seawater in the South China Sea.</title>
        <authorList>
            <person name="Guo J."/>
            <person name="Sun J."/>
        </authorList>
    </citation>
    <scope>NUCLEOTIDE SEQUENCE [LARGE SCALE GENOMIC DNA]</scope>
    <source>
        <strain evidence="5 6">GUO666</strain>
    </source>
</reference>
<protein>
    <recommendedName>
        <fullName evidence="4">LamG-like jellyroll fold domain-containing protein</fullName>
    </recommendedName>
</protein>
<name>A0A3S0AXQ3_9FLAO</name>
<evidence type="ECO:0000256" key="1">
    <source>
        <dbReference type="ARBA" id="ARBA00022729"/>
    </source>
</evidence>
<dbReference type="GO" id="GO:0005975">
    <property type="term" value="P:carbohydrate metabolic process"/>
    <property type="evidence" value="ECO:0007669"/>
    <property type="project" value="UniProtKB-ARBA"/>
</dbReference>
<dbReference type="Gene3D" id="2.60.120.200">
    <property type="match status" value="1"/>
</dbReference>
<dbReference type="GO" id="GO:0004553">
    <property type="term" value="F:hydrolase activity, hydrolyzing O-glycosyl compounds"/>
    <property type="evidence" value="ECO:0007669"/>
    <property type="project" value="UniProtKB-ARBA"/>
</dbReference>
<evidence type="ECO:0000313" key="5">
    <source>
        <dbReference type="EMBL" id="RTE52809.1"/>
    </source>
</evidence>
<dbReference type="Proteomes" id="UP000267585">
    <property type="component" value="Unassembled WGS sequence"/>
</dbReference>
<dbReference type="InterPro" id="IPR013320">
    <property type="entry name" value="ConA-like_dom_sf"/>
</dbReference>
<dbReference type="AlphaFoldDB" id="A0A3S0AXQ3"/>
<dbReference type="InterPro" id="IPR036388">
    <property type="entry name" value="WH-like_DNA-bd_sf"/>
</dbReference>
<proteinExistence type="predicted"/>
<dbReference type="Pfam" id="PF13385">
    <property type="entry name" value="Laminin_G_3"/>
    <property type="match status" value="1"/>
</dbReference>
<keyword evidence="2" id="KW-1015">Disulfide bond</keyword>
<dbReference type="PANTHER" id="PTHR35807:SF1">
    <property type="entry name" value="TRANSCRIPTIONAL REGULATOR REDD"/>
    <property type="match status" value="1"/>
</dbReference>
<accession>A0A3S0AXQ3</accession>
<evidence type="ECO:0000313" key="6">
    <source>
        <dbReference type="Proteomes" id="UP000267585"/>
    </source>
</evidence>
<organism evidence="5 6">
    <name type="scientific">Arenibacter aquaticus</name>
    <dbReference type="NCBI Taxonomy" id="2489054"/>
    <lineage>
        <taxon>Bacteria</taxon>
        <taxon>Pseudomonadati</taxon>
        <taxon>Bacteroidota</taxon>
        <taxon>Flavobacteriia</taxon>
        <taxon>Flavobacteriales</taxon>
        <taxon>Flavobacteriaceae</taxon>
        <taxon>Arenibacter</taxon>
    </lineage>
</organism>
<comment type="caution">
    <text evidence="5">The sequence shown here is derived from an EMBL/GenBank/DDBJ whole genome shotgun (WGS) entry which is preliminary data.</text>
</comment>
<dbReference type="SUPFAM" id="SSF49899">
    <property type="entry name" value="Concanavalin A-like lectins/glucanases"/>
    <property type="match status" value="1"/>
</dbReference>
<evidence type="ECO:0000256" key="3">
    <source>
        <dbReference type="SAM" id="Phobius"/>
    </source>
</evidence>
<dbReference type="OrthoDB" id="1110630at2"/>
<dbReference type="EMBL" id="RQPJ01000014">
    <property type="protein sequence ID" value="RTE52809.1"/>
    <property type="molecule type" value="Genomic_DNA"/>
</dbReference>
<feature type="domain" description="LamG-like jellyroll fold" evidence="4">
    <location>
        <begin position="318"/>
        <end position="442"/>
    </location>
</feature>
<keyword evidence="3" id="KW-0472">Membrane</keyword>
<dbReference type="GO" id="GO:0006355">
    <property type="term" value="P:regulation of DNA-templated transcription"/>
    <property type="evidence" value="ECO:0007669"/>
    <property type="project" value="TreeGrafter"/>
</dbReference>
<dbReference type="InterPro" id="IPR051677">
    <property type="entry name" value="AfsR-DnrI-RedD_regulator"/>
</dbReference>
<keyword evidence="3" id="KW-0812">Transmembrane</keyword>
<sequence length="765" mass="87534">MFLFLFLRTGTAQEYRQLSEEDKWKVRLQSRILVDFDQVTPTNLPSLLNSTSPLAVLISGYKEIQQPLLQQLLTKKDSVVILTDDELDLKWPEDIWVPKISLQDVEVLKFNSLHKESEEIKFKKLKELGALYLPNEEMVADSIFMDIWRKSARMPNFIKVDPEFIGRADSIIVKLNTRSKVFGAVRSKDGLLAEVYFKRPKNLVANGYFSMPIDLKASLPVFVPHKAGYYFSPDIIFTTPENRDNLKEFTGFPLDFEYGLTDYFVFGTDIRNIARKNNRELIANNIAIKEDPLHAKVGFFSNGAYLDAGLDSRNALQGSFTISAWVKPTVLNENNSILGKGENFVLKLHNGLLTFTMAGVKDYISKASPVPLGKWTHVALVHSKVNNELLFFVNGQPTDNIKLIEDYDTSDYNILIGSNLWQEFFNGYLGSIKIWERELNANEIRKEYQGLVGKVPEWQSNTIVVWLILGAVVLVFMLWWLWSRNKLGSNNKLVLSRLPKKERSSHGIGTQESYPEKILCFGSLRILTEDGQDIAKRLSPKLKQLFVIVLLHSIGDKKGISTKKLTESLWPGVEPKNAKNTRGTNIQNLRAILSASNEINLTFKDKNWFLELGTNCYCDYQEVLDLKHELGSEDRTRSFLEFRLPKLLAILKEGRFLANMSDSWLDPFVEKMSNSIIELCWELSNKLDADAHSVLLYDLASVMYIYDDLNENALQIKLQILIGQGKLSLARTVYDNFVKLYEKIYGESYALRFEEMVINNSSENQ</sequence>
<evidence type="ECO:0000256" key="2">
    <source>
        <dbReference type="ARBA" id="ARBA00023157"/>
    </source>
</evidence>
<feature type="transmembrane region" description="Helical" evidence="3">
    <location>
        <begin position="463"/>
        <end position="482"/>
    </location>
</feature>
<dbReference type="RefSeq" id="WP_126163042.1">
    <property type="nucleotide sequence ID" value="NZ_RQPJ01000014.1"/>
</dbReference>
<keyword evidence="3" id="KW-1133">Transmembrane helix</keyword>
<dbReference type="SMART" id="SM00560">
    <property type="entry name" value="LamGL"/>
    <property type="match status" value="1"/>
</dbReference>
<dbReference type="Gene3D" id="1.10.10.10">
    <property type="entry name" value="Winged helix-like DNA-binding domain superfamily/Winged helix DNA-binding domain"/>
    <property type="match status" value="1"/>
</dbReference>
<keyword evidence="1" id="KW-0732">Signal</keyword>
<dbReference type="GO" id="GO:0003677">
    <property type="term" value="F:DNA binding"/>
    <property type="evidence" value="ECO:0007669"/>
    <property type="project" value="TreeGrafter"/>
</dbReference>
<dbReference type="InterPro" id="IPR006558">
    <property type="entry name" value="LamG-like"/>
</dbReference>
<evidence type="ECO:0000259" key="4">
    <source>
        <dbReference type="SMART" id="SM00560"/>
    </source>
</evidence>